<dbReference type="InterPro" id="IPR052172">
    <property type="entry name" value="UxaA_altronate/galactarate_dh"/>
</dbReference>
<evidence type="ECO:0000313" key="4">
    <source>
        <dbReference type="EMBL" id="VAW20130.1"/>
    </source>
</evidence>
<evidence type="ECO:0000256" key="2">
    <source>
        <dbReference type="ARBA" id="ARBA00023239"/>
    </source>
</evidence>
<feature type="domain" description="SAF" evidence="3">
    <location>
        <begin position="14"/>
        <end position="82"/>
    </location>
</feature>
<name>A0A3B0TTT6_9ZZZZ</name>
<dbReference type="SMART" id="SM00858">
    <property type="entry name" value="SAF"/>
    <property type="match status" value="1"/>
</dbReference>
<dbReference type="EC" id="4.2.1.7" evidence="4"/>
<dbReference type="InterPro" id="IPR044144">
    <property type="entry name" value="SAF_UxaA/GarD"/>
</dbReference>
<dbReference type="PANTHER" id="PTHR30536:SF5">
    <property type="entry name" value="ALTRONATE DEHYDRATASE"/>
    <property type="match status" value="1"/>
</dbReference>
<dbReference type="Pfam" id="PF20629">
    <property type="entry name" value="GD_AH_C"/>
    <property type="match status" value="1"/>
</dbReference>
<feature type="non-terminal residue" evidence="4">
    <location>
        <position position="313"/>
    </location>
</feature>
<dbReference type="EMBL" id="UOEO01000131">
    <property type="protein sequence ID" value="VAW20130.1"/>
    <property type="molecule type" value="Genomic_DNA"/>
</dbReference>
<keyword evidence="2 4" id="KW-0456">Lyase</keyword>
<dbReference type="GO" id="GO:0019698">
    <property type="term" value="P:D-galacturonate catabolic process"/>
    <property type="evidence" value="ECO:0007669"/>
    <property type="project" value="TreeGrafter"/>
</dbReference>
<dbReference type="PANTHER" id="PTHR30536">
    <property type="entry name" value="ALTRONATE/GALACTARATE DEHYDRATASE"/>
    <property type="match status" value="1"/>
</dbReference>
<comment type="similarity">
    <text evidence="1">Belongs to the UxaA family.</text>
</comment>
<dbReference type="InterPro" id="IPR013974">
    <property type="entry name" value="SAF"/>
</dbReference>
<evidence type="ECO:0000256" key="1">
    <source>
        <dbReference type="ARBA" id="ARBA00010986"/>
    </source>
</evidence>
<dbReference type="InterPro" id="IPR007392">
    <property type="entry name" value="GD_AH_second"/>
</dbReference>
<dbReference type="CDD" id="cd11613">
    <property type="entry name" value="SAF_AH_GD"/>
    <property type="match status" value="1"/>
</dbReference>
<evidence type="ECO:0000259" key="3">
    <source>
        <dbReference type="SMART" id="SM00858"/>
    </source>
</evidence>
<dbReference type="GO" id="GO:0008789">
    <property type="term" value="F:altronate dehydratase activity"/>
    <property type="evidence" value="ECO:0007669"/>
    <property type="project" value="UniProtKB-EC"/>
</dbReference>
<dbReference type="Pfam" id="PF04295">
    <property type="entry name" value="GD_AH_second"/>
    <property type="match status" value="1"/>
</dbReference>
<accession>A0A3B0TTT6</accession>
<organism evidence="4">
    <name type="scientific">hydrothermal vent metagenome</name>
    <dbReference type="NCBI Taxonomy" id="652676"/>
    <lineage>
        <taxon>unclassified sequences</taxon>
        <taxon>metagenomes</taxon>
        <taxon>ecological metagenomes</taxon>
    </lineage>
</organism>
<proteinExistence type="inferred from homology"/>
<sequence>MADTVRTLVLNKKDNVAVALEMVHKGTTTPEGVVALDNIARGHKLAITAIAAGDPVLKFGQIIGFAKSAIAPGQWVHEHNITMGALSQDYDFGQGAVPPDILPADKQASFMGYRRQNGNAGTRNYIAVMTSVNCSATAASLIANQIERSGILADYPNIDGIMVLKQANGCVIDNRGALFDILKRTVWGYASNPNIGGVLLVGLGCEGFEIARFKKACGIEENQTFRTMTIQESGGTRKTVEAGVAAIKQMLPPVNDVKRVPVSVSELVLALQCGGSDGYSGITANPALGMATDILVKNGGTAILSETPEIYGA</sequence>
<reference evidence="4" key="1">
    <citation type="submission" date="2018-06" db="EMBL/GenBank/DDBJ databases">
        <authorList>
            <person name="Zhirakovskaya E."/>
        </authorList>
    </citation>
    <scope>NUCLEOTIDE SEQUENCE</scope>
</reference>
<dbReference type="InterPro" id="IPR048332">
    <property type="entry name" value="GD_AH_C"/>
</dbReference>
<dbReference type="Pfam" id="PF08666">
    <property type="entry name" value="SAF"/>
    <property type="match status" value="1"/>
</dbReference>
<gene>
    <name evidence="4" type="ORF">MNBD_ALPHA12-2049</name>
</gene>
<dbReference type="Gene3D" id="2.30.130.110">
    <property type="match status" value="1"/>
</dbReference>
<dbReference type="AlphaFoldDB" id="A0A3B0TTT6"/>
<protein>
    <submittedName>
        <fullName evidence="4">Altronate dehydratase</fullName>
        <ecNumber evidence="4">4.2.1.7</ecNumber>
    </submittedName>
</protein>